<comment type="caution">
    <text evidence="1">The sequence shown here is derived from an EMBL/GenBank/DDBJ whole genome shotgun (WGS) entry which is preliminary data.</text>
</comment>
<evidence type="ECO:0000313" key="2">
    <source>
        <dbReference type="Proteomes" id="UP000465112"/>
    </source>
</evidence>
<name>A0A6A5F9E3_PERFL</name>
<organism evidence="1 2">
    <name type="scientific">Perca fluviatilis</name>
    <name type="common">European perch</name>
    <dbReference type="NCBI Taxonomy" id="8168"/>
    <lineage>
        <taxon>Eukaryota</taxon>
        <taxon>Metazoa</taxon>
        <taxon>Chordata</taxon>
        <taxon>Craniata</taxon>
        <taxon>Vertebrata</taxon>
        <taxon>Euteleostomi</taxon>
        <taxon>Actinopterygii</taxon>
        <taxon>Neopterygii</taxon>
        <taxon>Teleostei</taxon>
        <taxon>Neoteleostei</taxon>
        <taxon>Acanthomorphata</taxon>
        <taxon>Eupercaria</taxon>
        <taxon>Perciformes</taxon>
        <taxon>Percoidei</taxon>
        <taxon>Percidae</taxon>
        <taxon>Percinae</taxon>
        <taxon>Perca</taxon>
    </lineage>
</organism>
<dbReference type="EMBL" id="VHII01000009">
    <property type="protein sequence ID" value="KAF1385764.1"/>
    <property type="molecule type" value="Genomic_DNA"/>
</dbReference>
<accession>A0A6A5F9E3</accession>
<keyword evidence="2" id="KW-1185">Reference proteome</keyword>
<proteinExistence type="predicted"/>
<protein>
    <submittedName>
        <fullName evidence="1">Uncharacterized protein</fullName>
    </submittedName>
</protein>
<reference evidence="1 2" key="1">
    <citation type="submission" date="2019-06" db="EMBL/GenBank/DDBJ databases">
        <title>A chromosome-scale genome assembly of the European perch, Perca fluviatilis.</title>
        <authorList>
            <person name="Roques C."/>
            <person name="Zahm M."/>
            <person name="Cabau C."/>
            <person name="Klopp C."/>
            <person name="Bouchez O."/>
            <person name="Donnadieu C."/>
            <person name="Kuhl H."/>
            <person name="Gislard M."/>
            <person name="Guendouz S."/>
            <person name="Journot L."/>
            <person name="Haffray P."/>
            <person name="Bestin A."/>
            <person name="Morvezen R."/>
            <person name="Feron R."/>
            <person name="Wen M."/>
            <person name="Jouanno E."/>
            <person name="Herpin A."/>
            <person name="Schartl M."/>
            <person name="Postlethwait J."/>
            <person name="Schaerlinger B."/>
            <person name="Chardard D."/>
            <person name="Lecocq T."/>
            <person name="Poncet C."/>
            <person name="Jaffrelo L."/>
            <person name="Lampietro C."/>
            <person name="Guiguen Y."/>
        </authorList>
    </citation>
    <scope>NUCLEOTIDE SEQUENCE [LARGE SCALE GENOMIC DNA]</scope>
    <source>
        <tissue evidence="1">Blood</tissue>
    </source>
</reference>
<gene>
    <name evidence="1" type="ORF">PFLUV_G00111170</name>
</gene>
<dbReference type="AlphaFoldDB" id="A0A6A5F9E3"/>
<sequence length="94" mass="11202">MRGKRLDSTVNDNLKNNMKVKECLTIVHFNTFFKCLLMPFCYDFIYGVSHRHRFFCISLSLPHYFPKSFLFSCSLNVCLCCVHNIISRYYKCCH</sequence>
<dbReference type="Proteomes" id="UP000465112">
    <property type="component" value="Chromosome 9"/>
</dbReference>
<evidence type="ECO:0000313" key="1">
    <source>
        <dbReference type="EMBL" id="KAF1385764.1"/>
    </source>
</evidence>